<evidence type="ECO:0000259" key="1">
    <source>
        <dbReference type="PROSITE" id="PS51340"/>
    </source>
</evidence>
<dbReference type="RefSeq" id="WP_068514831.1">
    <property type="nucleotide sequence ID" value="NZ_AP014945.1"/>
</dbReference>
<dbReference type="STRING" id="1653476.THC_1233"/>
<keyword evidence="3" id="KW-1185">Reference proteome</keyword>
<dbReference type="PANTHER" id="PTHR36930">
    <property type="entry name" value="METAL-SULFUR CLUSTER BIOSYNTHESIS PROTEINS YUAD-RELATED"/>
    <property type="match status" value="1"/>
</dbReference>
<reference evidence="3" key="2">
    <citation type="journal article" date="2016" name="Int. J. Syst. Evol. Microbiol.">
        <title>Caldimicrobium thiodismutans sp. nov., a sulfur-disproportionating bacterium isolated from a hot spring.</title>
        <authorList>
            <person name="Kojima H."/>
            <person name="Umezawa K."/>
            <person name="Fukui M."/>
        </authorList>
    </citation>
    <scope>NUCLEOTIDE SEQUENCE [LARGE SCALE GENOMIC DNA]</scope>
    <source>
        <strain evidence="3">TF1</strain>
    </source>
</reference>
<dbReference type="GO" id="GO:0030170">
    <property type="term" value="F:pyridoxal phosphate binding"/>
    <property type="evidence" value="ECO:0007669"/>
    <property type="project" value="InterPro"/>
</dbReference>
<name>A0A0U5ANG0_9BACT</name>
<dbReference type="Gene3D" id="2.40.33.20">
    <property type="entry name" value="PK beta-barrel domain-like"/>
    <property type="match status" value="1"/>
</dbReference>
<dbReference type="Proteomes" id="UP000068196">
    <property type="component" value="Chromosome"/>
</dbReference>
<dbReference type="PATRIC" id="fig|1653476.3.peg.1282"/>
<dbReference type="GO" id="GO:0003824">
    <property type="term" value="F:catalytic activity"/>
    <property type="evidence" value="ECO:0007669"/>
    <property type="project" value="InterPro"/>
</dbReference>
<accession>A0A0U5ANG0</accession>
<dbReference type="GO" id="GO:0030151">
    <property type="term" value="F:molybdenum ion binding"/>
    <property type="evidence" value="ECO:0007669"/>
    <property type="project" value="InterPro"/>
</dbReference>
<dbReference type="InterPro" id="IPR052716">
    <property type="entry name" value="MOSC_domain"/>
</dbReference>
<dbReference type="InterPro" id="IPR005302">
    <property type="entry name" value="MoCF_Sase_C"/>
</dbReference>
<proteinExistence type="predicted"/>
<dbReference type="PANTHER" id="PTHR36930:SF1">
    <property type="entry name" value="MOSC DOMAIN-CONTAINING PROTEIN"/>
    <property type="match status" value="1"/>
</dbReference>
<dbReference type="InterPro" id="IPR011037">
    <property type="entry name" value="Pyrv_Knase-like_insert_dom_sf"/>
</dbReference>
<gene>
    <name evidence="2" type="ORF">THC_1233</name>
</gene>
<protein>
    <submittedName>
        <fullName evidence="2">Molybdenum cofactor sulfurase</fullName>
    </submittedName>
</protein>
<dbReference type="Pfam" id="PF03473">
    <property type="entry name" value="MOSC"/>
    <property type="match status" value="1"/>
</dbReference>
<organism evidence="2 3">
    <name type="scientific">Caldimicrobium thiodismutans</name>
    <dbReference type="NCBI Taxonomy" id="1653476"/>
    <lineage>
        <taxon>Bacteria</taxon>
        <taxon>Pseudomonadati</taxon>
        <taxon>Thermodesulfobacteriota</taxon>
        <taxon>Thermodesulfobacteria</taxon>
        <taxon>Thermodesulfobacteriales</taxon>
        <taxon>Thermodesulfobacteriaceae</taxon>
        <taxon>Caldimicrobium</taxon>
    </lineage>
</organism>
<dbReference type="EMBL" id="AP014945">
    <property type="protein sequence ID" value="BAU23604.1"/>
    <property type="molecule type" value="Genomic_DNA"/>
</dbReference>
<evidence type="ECO:0000313" key="3">
    <source>
        <dbReference type="Proteomes" id="UP000068196"/>
    </source>
</evidence>
<reference evidence="2 3" key="1">
    <citation type="journal article" date="2016" name="Int. J. Syst. Evol. Microbiol.">
        <title>Caldimicrobium thiodismutans sp. nov., a sulfur-disproportionating bacterium isolated from a hot spring, and emended description of the genus Caldimicrobium.</title>
        <authorList>
            <person name="Kojima H."/>
            <person name="Umezawa K."/>
            <person name="Fukui M."/>
        </authorList>
    </citation>
    <scope>NUCLEOTIDE SEQUENCE [LARGE SCALE GENOMIC DNA]</scope>
    <source>
        <strain evidence="2 3">TF1</strain>
    </source>
</reference>
<dbReference type="SUPFAM" id="SSF50800">
    <property type="entry name" value="PK beta-barrel domain-like"/>
    <property type="match status" value="1"/>
</dbReference>
<evidence type="ECO:0000313" key="2">
    <source>
        <dbReference type="EMBL" id="BAU23604.1"/>
    </source>
</evidence>
<dbReference type="AlphaFoldDB" id="A0A0U5ANG0"/>
<sequence length="153" mass="16923">MLEGKVVALSVSKEKGVPKENVEEVRIIENFGIEGDAHAGPWHRQVSFLDISTLEWMKTLVGRPLAFGELAENVTTDVDLTRVEVGDRIEAGTCLFEVTQIGKKCHHGCAIFQRVGKCEMRNRGIFTKVLKGGILRVGDPLKIIKRGPQNGKE</sequence>
<feature type="domain" description="MOSC" evidence="1">
    <location>
        <begin position="20"/>
        <end position="144"/>
    </location>
</feature>
<dbReference type="KEGG" id="cthi:THC_1233"/>
<dbReference type="PROSITE" id="PS51340">
    <property type="entry name" value="MOSC"/>
    <property type="match status" value="1"/>
</dbReference>
<dbReference type="OrthoDB" id="9789048at2"/>